<sequence length="132" mass="14727">MTSILITRLSRLDGPDDDIDAEIAMQACGFTRRNLMEDHPDQKPLWEYFDQERNCTGRHGPMIRRYTASVDAAIALAERMLPGWDGIIPLNNKDEAWLWKGGSMNKGHRVTAATPAIALCIAILRAKEAGYG</sequence>
<accession>A0A6L3YB37</accession>
<evidence type="ECO:0008006" key="3">
    <source>
        <dbReference type="Google" id="ProtNLM"/>
    </source>
</evidence>
<evidence type="ECO:0000313" key="2">
    <source>
        <dbReference type="Proteomes" id="UP000481643"/>
    </source>
</evidence>
<organism evidence="1 2">
    <name type="scientific">Brucella tritici</name>
    <dbReference type="NCBI Taxonomy" id="94626"/>
    <lineage>
        <taxon>Bacteria</taxon>
        <taxon>Pseudomonadati</taxon>
        <taxon>Pseudomonadota</taxon>
        <taxon>Alphaproteobacteria</taxon>
        <taxon>Hyphomicrobiales</taxon>
        <taxon>Brucellaceae</taxon>
        <taxon>Brucella/Ochrobactrum group</taxon>
        <taxon>Brucella</taxon>
    </lineage>
</organism>
<proteinExistence type="predicted"/>
<name>A0A6L3YB37_9HYPH</name>
<gene>
    <name evidence="1" type="ORF">F9L08_20980</name>
</gene>
<comment type="caution">
    <text evidence="1">The sequence shown here is derived from an EMBL/GenBank/DDBJ whole genome shotgun (WGS) entry which is preliminary data.</text>
</comment>
<dbReference type="Proteomes" id="UP000481643">
    <property type="component" value="Unassembled WGS sequence"/>
</dbReference>
<dbReference type="RefSeq" id="WP_151652761.1">
    <property type="nucleotide sequence ID" value="NZ_WBVX01000027.1"/>
</dbReference>
<protein>
    <recommendedName>
        <fullName evidence="3">DUF2591 domain-containing protein</fullName>
    </recommendedName>
</protein>
<reference evidence="1 2" key="1">
    <citation type="submission" date="2019-09" db="EMBL/GenBank/DDBJ databases">
        <title>Taxonomic organization of the family Brucellaceae based on a phylogenomic approach.</title>
        <authorList>
            <person name="Leclercq S."/>
            <person name="Cloeckaert A."/>
            <person name="Zygmunt M.S."/>
        </authorList>
    </citation>
    <scope>NUCLEOTIDE SEQUENCE [LARGE SCALE GENOMIC DNA]</scope>
    <source>
        <strain evidence="1 2">WS1830</strain>
    </source>
</reference>
<dbReference type="AlphaFoldDB" id="A0A6L3YB37"/>
<dbReference type="EMBL" id="WBVX01000027">
    <property type="protein sequence ID" value="KAB2680527.1"/>
    <property type="molecule type" value="Genomic_DNA"/>
</dbReference>
<evidence type="ECO:0000313" key="1">
    <source>
        <dbReference type="EMBL" id="KAB2680527.1"/>
    </source>
</evidence>